<evidence type="ECO:0000313" key="2">
    <source>
        <dbReference type="EMBL" id="BDR55603.1"/>
    </source>
</evidence>
<gene>
    <name evidence="2" type="ORF">KIMC2_01650</name>
</gene>
<keyword evidence="1" id="KW-0812">Transmembrane</keyword>
<evidence type="ECO:0000256" key="1">
    <source>
        <dbReference type="SAM" id="Phobius"/>
    </source>
</evidence>
<keyword evidence="1" id="KW-0472">Membrane</keyword>
<keyword evidence="3" id="KW-1185">Reference proteome</keyword>
<dbReference type="EMBL" id="AP026801">
    <property type="protein sequence ID" value="BDR55603.1"/>
    <property type="molecule type" value="Genomic_DNA"/>
</dbReference>
<dbReference type="Gene3D" id="2.160.20.120">
    <property type="match status" value="1"/>
</dbReference>
<evidence type="ECO:0008006" key="4">
    <source>
        <dbReference type="Google" id="ProtNLM"/>
    </source>
</evidence>
<dbReference type="PROSITE" id="PS51257">
    <property type="entry name" value="PROKAR_LIPOPROTEIN"/>
    <property type="match status" value="1"/>
</dbReference>
<keyword evidence="1" id="KW-1133">Transmembrane helix</keyword>
<protein>
    <recommendedName>
        <fullName evidence="4">Adhesin domain-containing protein</fullName>
    </recommendedName>
</protein>
<dbReference type="KEGG" id="xak:KIMC2_01650"/>
<dbReference type="AlphaFoldDB" id="A0AAU9CWE8"/>
<sequence length="332" mass="38364">MKKYYIANGIIFVIGAAACFVGFLNEGFRSIAFDGPTKVIVQRPESSYQHFKTYTTAKPFKNAEIDVNETKIYIQKGNKYQVEYRTNQEIKDFKIKNQTLKITGEDSRFGYFGNDKSELTIVVPNLNALRDLKIKTGSDENLKLEDLSLEKLKINNRYQKVTLNNVSVSKETKLKTENFDIEDCNLNNFDIDSELIYEAVITNSTISNFKFKSREGIKIKAMNSKFLGKNKFDMNYDVSVNMQNSEIHNLECRSEDIMASFFKCHFYGDNRFDSDSGKLEFKEINRDLTYQFFADSKNIDLYGKKIKDDFDQENSKNNSLQLKGDSVKAVFK</sequence>
<evidence type="ECO:0000313" key="3">
    <source>
        <dbReference type="Proteomes" id="UP001321804"/>
    </source>
</evidence>
<proteinExistence type="predicted"/>
<organism evidence="2 3">
    <name type="scientific">Xylocopilactobacillus apis</name>
    <dbReference type="NCBI Taxonomy" id="2932183"/>
    <lineage>
        <taxon>Bacteria</taxon>
        <taxon>Bacillati</taxon>
        <taxon>Bacillota</taxon>
        <taxon>Bacilli</taxon>
        <taxon>Lactobacillales</taxon>
        <taxon>Lactobacillaceae</taxon>
        <taxon>Xylocopilactobacillus</taxon>
    </lineage>
</organism>
<dbReference type="RefSeq" id="WP_317697072.1">
    <property type="nucleotide sequence ID" value="NZ_AP026801.1"/>
</dbReference>
<dbReference type="Proteomes" id="UP001321804">
    <property type="component" value="Chromosome"/>
</dbReference>
<feature type="transmembrane region" description="Helical" evidence="1">
    <location>
        <begin position="6"/>
        <end position="24"/>
    </location>
</feature>
<name>A0AAU9CWE8_9LACO</name>
<reference evidence="2 3" key="1">
    <citation type="journal article" date="2023" name="Microbiol. Spectr.">
        <title>Symbiosis of Carpenter Bees with Uncharacterized Lactic Acid Bacteria Showing NAD Auxotrophy.</title>
        <authorList>
            <person name="Kawasaki S."/>
            <person name="Ozawa K."/>
            <person name="Mori T."/>
            <person name="Yamamoto A."/>
            <person name="Ito M."/>
            <person name="Ohkuma M."/>
            <person name="Sakamoto M."/>
            <person name="Matsutani M."/>
        </authorList>
    </citation>
    <scope>NUCLEOTIDE SEQUENCE [LARGE SCALE GENOMIC DNA]</scope>
    <source>
        <strain evidence="2 3">KimC2</strain>
    </source>
</reference>
<accession>A0AAU9CWE8</accession>